<evidence type="ECO:0000256" key="1">
    <source>
        <dbReference type="SAM" id="Coils"/>
    </source>
</evidence>
<evidence type="ECO:0000313" key="4">
    <source>
        <dbReference type="Proteomes" id="UP001300692"/>
    </source>
</evidence>
<dbReference type="InterPro" id="IPR045755">
    <property type="entry name" value="FtsL-like"/>
</dbReference>
<keyword evidence="2" id="KW-1133">Transmembrane helix</keyword>
<gene>
    <name evidence="3" type="ORF">N7U62_10695</name>
</gene>
<evidence type="ECO:0000313" key="3">
    <source>
        <dbReference type="EMBL" id="MCV9387133.1"/>
    </source>
</evidence>
<feature type="transmembrane region" description="Helical" evidence="2">
    <location>
        <begin position="41"/>
        <end position="61"/>
    </location>
</feature>
<dbReference type="Pfam" id="PF19579">
    <property type="entry name" value="FtsL_2"/>
    <property type="match status" value="1"/>
</dbReference>
<keyword evidence="4" id="KW-1185">Reference proteome</keyword>
<keyword evidence="2" id="KW-0812">Transmembrane</keyword>
<sequence length="124" mass="14171">MASNTYKNPASSRTGKRSFFSLLESFINVERLFENGLPIQFLMPILYVTVLCIIYIGNLHFAEKNIRKISKLRVQVEDLRADYTTLKADYMYTSKQSEVAKKAAKLGLKETIDPPYKIVVKASE</sequence>
<feature type="coiled-coil region" evidence="1">
    <location>
        <begin position="62"/>
        <end position="89"/>
    </location>
</feature>
<organism evidence="3 4">
    <name type="scientific">Reichenbachiella ulvae</name>
    <dbReference type="NCBI Taxonomy" id="2980104"/>
    <lineage>
        <taxon>Bacteria</taxon>
        <taxon>Pseudomonadati</taxon>
        <taxon>Bacteroidota</taxon>
        <taxon>Cytophagia</taxon>
        <taxon>Cytophagales</taxon>
        <taxon>Reichenbachiellaceae</taxon>
        <taxon>Reichenbachiella</taxon>
    </lineage>
</organism>
<dbReference type="RefSeq" id="WP_264137960.1">
    <property type="nucleotide sequence ID" value="NZ_JAOYOD010000001.1"/>
</dbReference>
<name>A0ABT3CV70_9BACT</name>
<keyword evidence="2" id="KW-0472">Membrane</keyword>
<dbReference type="Proteomes" id="UP001300692">
    <property type="component" value="Unassembled WGS sequence"/>
</dbReference>
<evidence type="ECO:0000256" key="2">
    <source>
        <dbReference type="SAM" id="Phobius"/>
    </source>
</evidence>
<accession>A0ABT3CV70</accession>
<protein>
    <submittedName>
        <fullName evidence="3">FtsL-like putative cell division protein</fullName>
    </submittedName>
</protein>
<keyword evidence="1" id="KW-0175">Coiled coil</keyword>
<dbReference type="EMBL" id="JAOYOD010000001">
    <property type="protein sequence ID" value="MCV9387133.1"/>
    <property type="molecule type" value="Genomic_DNA"/>
</dbReference>
<reference evidence="3 4" key="1">
    <citation type="submission" date="2022-10" db="EMBL/GenBank/DDBJ databases">
        <title>Comparative genomics and taxonomic characterization of three novel marine species of genus Reichenbachiella exhibiting antioxidant and polysaccharide degradation activities.</title>
        <authorList>
            <person name="Muhammad N."/>
            <person name="Lee Y.-J."/>
            <person name="Ko J."/>
            <person name="Kim S.-G."/>
        </authorList>
    </citation>
    <scope>NUCLEOTIDE SEQUENCE [LARGE SCALE GENOMIC DNA]</scope>
    <source>
        <strain evidence="3 4">ABR2-5</strain>
    </source>
</reference>
<proteinExistence type="predicted"/>
<comment type="caution">
    <text evidence="3">The sequence shown here is derived from an EMBL/GenBank/DDBJ whole genome shotgun (WGS) entry which is preliminary data.</text>
</comment>